<gene>
    <name evidence="2" type="ORF">FGO68_gene16996</name>
</gene>
<comment type="caution">
    <text evidence="2">The sequence shown here is derived from an EMBL/GenBank/DDBJ whole genome shotgun (WGS) entry which is preliminary data.</text>
</comment>
<keyword evidence="3" id="KW-1185">Reference proteome</keyword>
<keyword evidence="1" id="KW-0472">Membrane</keyword>
<organism evidence="2 3">
    <name type="scientific">Halteria grandinella</name>
    <dbReference type="NCBI Taxonomy" id="5974"/>
    <lineage>
        <taxon>Eukaryota</taxon>
        <taxon>Sar</taxon>
        <taxon>Alveolata</taxon>
        <taxon>Ciliophora</taxon>
        <taxon>Intramacronucleata</taxon>
        <taxon>Spirotrichea</taxon>
        <taxon>Stichotrichia</taxon>
        <taxon>Sporadotrichida</taxon>
        <taxon>Halteriidae</taxon>
        <taxon>Halteria</taxon>
    </lineage>
</organism>
<keyword evidence="1" id="KW-0812">Transmembrane</keyword>
<dbReference type="Proteomes" id="UP000785679">
    <property type="component" value="Unassembled WGS sequence"/>
</dbReference>
<dbReference type="AlphaFoldDB" id="A0A8J8P696"/>
<keyword evidence="1" id="KW-1133">Transmembrane helix</keyword>
<dbReference type="EMBL" id="RRYP01000016">
    <property type="protein sequence ID" value="TNV88231.1"/>
    <property type="molecule type" value="Genomic_DNA"/>
</dbReference>
<evidence type="ECO:0000313" key="2">
    <source>
        <dbReference type="EMBL" id="TNV88231.1"/>
    </source>
</evidence>
<feature type="transmembrane region" description="Helical" evidence="1">
    <location>
        <begin position="25"/>
        <end position="47"/>
    </location>
</feature>
<protein>
    <submittedName>
        <fullName evidence="2">Uncharacterized protein</fullName>
    </submittedName>
</protein>
<accession>A0A8J8P696</accession>
<name>A0A8J8P696_HALGN</name>
<evidence type="ECO:0000313" key="3">
    <source>
        <dbReference type="Proteomes" id="UP000785679"/>
    </source>
</evidence>
<evidence type="ECO:0000256" key="1">
    <source>
        <dbReference type="SAM" id="Phobius"/>
    </source>
</evidence>
<proteinExistence type="predicted"/>
<feature type="transmembrane region" description="Helical" evidence="1">
    <location>
        <begin position="80"/>
        <end position="98"/>
    </location>
</feature>
<sequence>MCLCDTLSKDSRVLAVKKQIYPSELAVLTLLVVPLACVNVAIVVIAADQHWPPVAAARVVSPQSFTRDGVKGASHGVISVFYPLVWETAVILSIVKWFQRQPVSLMDLGVFIVDSQLKEEVFDVEGREEFALTVDHDLAGWLPWDGYERFHNLRVDVCHTLSLLGVEASVDLWVSKTQIKPETGIFCLTFA</sequence>
<reference evidence="2" key="1">
    <citation type="submission" date="2019-06" db="EMBL/GenBank/DDBJ databases">
        <authorList>
            <person name="Zheng W."/>
        </authorList>
    </citation>
    <scope>NUCLEOTIDE SEQUENCE</scope>
    <source>
        <strain evidence="2">QDHG01</strain>
    </source>
</reference>